<proteinExistence type="predicted"/>
<evidence type="ECO:0000256" key="1">
    <source>
        <dbReference type="SAM" id="MobiDB-lite"/>
    </source>
</evidence>
<feature type="region of interest" description="Disordered" evidence="1">
    <location>
        <begin position="115"/>
        <end position="171"/>
    </location>
</feature>
<dbReference type="EMBL" id="BRXW01000344">
    <property type="protein sequence ID" value="GMI18737.1"/>
    <property type="molecule type" value="Genomic_DNA"/>
</dbReference>
<organism evidence="2 3">
    <name type="scientific">Triparma laevis f. longispina</name>
    <dbReference type="NCBI Taxonomy" id="1714387"/>
    <lineage>
        <taxon>Eukaryota</taxon>
        <taxon>Sar</taxon>
        <taxon>Stramenopiles</taxon>
        <taxon>Ochrophyta</taxon>
        <taxon>Bolidophyceae</taxon>
        <taxon>Parmales</taxon>
        <taxon>Triparmaceae</taxon>
        <taxon>Triparma</taxon>
    </lineage>
</organism>
<feature type="region of interest" description="Disordered" evidence="1">
    <location>
        <begin position="755"/>
        <end position="825"/>
    </location>
</feature>
<dbReference type="SUPFAM" id="SSF101898">
    <property type="entry name" value="NHL repeat"/>
    <property type="match status" value="1"/>
</dbReference>
<keyword evidence="3" id="KW-1185">Reference proteome</keyword>
<accession>A0A9W7L0G4</accession>
<gene>
    <name evidence="2" type="ORF">TrLO_g4602</name>
</gene>
<comment type="caution">
    <text evidence="2">The sequence shown here is derived from an EMBL/GenBank/DDBJ whole genome shotgun (WGS) entry which is preliminary data.</text>
</comment>
<feature type="compositionally biased region" description="Low complexity" evidence="1">
    <location>
        <begin position="244"/>
        <end position="255"/>
    </location>
</feature>
<feature type="region of interest" description="Disordered" evidence="1">
    <location>
        <begin position="909"/>
        <end position="960"/>
    </location>
</feature>
<feature type="compositionally biased region" description="Basic and acidic residues" evidence="1">
    <location>
        <begin position="686"/>
        <end position="696"/>
    </location>
</feature>
<name>A0A9W7L0G4_9STRA</name>
<reference evidence="3" key="1">
    <citation type="journal article" date="2023" name="Commun. Biol.">
        <title>Genome analysis of Parmales, the sister group of diatoms, reveals the evolutionary specialization of diatoms from phago-mixotrophs to photoautotrophs.</title>
        <authorList>
            <person name="Ban H."/>
            <person name="Sato S."/>
            <person name="Yoshikawa S."/>
            <person name="Yamada K."/>
            <person name="Nakamura Y."/>
            <person name="Ichinomiya M."/>
            <person name="Sato N."/>
            <person name="Blanc-Mathieu R."/>
            <person name="Endo H."/>
            <person name="Kuwata A."/>
            <person name="Ogata H."/>
        </authorList>
    </citation>
    <scope>NUCLEOTIDE SEQUENCE [LARGE SCALE GENOMIC DNA]</scope>
    <source>
        <strain evidence="3">NIES 3700</strain>
    </source>
</reference>
<sequence length="1212" mass="131931">MPIAPKAAAEAAAPDRPTVIVKDKADRYEPENKWTEDGDVTLLHNFSRQSFVQKLPSESHNQIGLHSTQSTTSTALNSLWNFLPQTCHYPHDVNDPFVTYDDTISKVGSRRYRRVRFPDKVRANKRRSAQKKDANVNVPSPKETRPKNATSNHKKNTGAPPELSSNPQFSNSGFYDDGTYVASSFAIDDNNKYMAVGTESGYVHVLNIETVVLDVKHLNCRGYILPTSERSPSSPEKPNPNPERSPMTPSTTTQSPEKENKSHSSKHYSKESNATLTVVDCTPSYWISSLCFSNSSSSLIISTNHQIFSINIHTDQLLWRHVHNFGPAESIKKDWNGERFMGRFYACANSKLGEGEYPGGFCGVVCREGVKEFRLTSKHIILTHPLPPRPSLAQILSHATEGQTSSSPLSSAIFSPYNPTEIFALQEDSIPSDLLSTSHLPKNAPHKKTTILHRIQKRGNDNISIQYVTMEQPKITAANIFKTGGYLELSSSGSVLCTTGVGSGVRVYLTKSFALLGIYGEGLRSMGGVMEFNQCMFVESGGVYYVAGTPSCWRKDNEEMGGEMFGKIHFWRCDSTFFSNYEKQEAEGTAGNAPKEGVLEGELRDMGGHASKTFADRMLRIPTVLGMQQVAWSGRKLIGLGCGGSLGVISDPGVSEWPGAMYPPGYKIVNNNYFFVEKEDELDLKISKPNPKEGKGKNNNNDPSDPSDLSWLADPEDQPVDILALDSEQSRQESDGVVISTQFDLVAAQKLAEADAQAGGGSGDGGKTQRGGDGDGVSPDDPMTWFMNLLPKNQTSETDNNKSNANHFSKGYNPSQFNAEANNGNPGSLSNFMAMRQLKKASGEGSALNREKLLGNEMSCTACLGRLALHTCGKKQPFDAKPVKYVPPPPPAKVKTIFKDDIEELDVYGQPLRGSGGASAASSSVDGRKRKGKGASSGKRAKTSASNNNNTRSGGMPGLLDVPATNRLGMQVTFKASPNQEATQGHNRIGVIVGRLASGSIVSNHLNTIAAHNLEQSGPSEWCYFCQWYEAGRSTSECPITLEEAKNLMIYAKGGETGGVVVQPQLLYIDSLITVFRCVVGQSLQVSITEINGYPNCIFIGSLEETSPLRRYPGIEPGTQLTHINGLRVVDTGTVTTLLTERVSGQQMEDALVFSLSNEKLAFERSVKAGIGVGAAGAEDLKLLDFNLTQMNLECWAYRRGRRPVAGVLAQS</sequence>
<feature type="region of interest" description="Disordered" evidence="1">
    <location>
        <begin position="225"/>
        <end position="269"/>
    </location>
</feature>
<dbReference type="Proteomes" id="UP001165122">
    <property type="component" value="Unassembled WGS sequence"/>
</dbReference>
<dbReference type="AlphaFoldDB" id="A0A9W7L0G4"/>
<protein>
    <submittedName>
        <fullName evidence="2">Uncharacterized protein</fullName>
    </submittedName>
</protein>
<feature type="compositionally biased region" description="Gly residues" evidence="1">
    <location>
        <begin position="758"/>
        <end position="775"/>
    </location>
</feature>
<feature type="compositionally biased region" description="Low complexity" evidence="1">
    <location>
        <begin position="697"/>
        <end position="707"/>
    </location>
</feature>
<dbReference type="OrthoDB" id="196858at2759"/>
<feature type="compositionally biased region" description="Low complexity" evidence="1">
    <location>
        <begin position="934"/>
        <end position="946"/>
    </location>
</feature>
<feature type="compositionally biased region" description="Polar residues" evidence="1">
    <location>
        <begin position="791"/>
        <end position="825"/>
    </location>
</feature>
<evidence type="ECO:0000313" key="2">
    <source>
        <dbReference type="EMBL" id="GMI18737.1"/>
    </source>
</evidence>
<evidence type="ECO:0000313" key="3">
    <source>
        <dbReference type="Proteomes" id="UP001165122"/>
    </source>
</evidence>
<feature type="region of interest" description="Disordered" evidence="1">
    <location>
        <begin position="686"/>
        <end position="714"/>
    </location>
</feature>